<keyword evidence="7" id="KW-1185">Reference proteome</keyword>
<dbReference type="AlphaFoldDB" id="A0AAD4CR81"/>
<dbReference type="GO" id="GO:0016836">
    <property type="term" value="F:hydro-lyase activity"/>
    <property type="evidence" value="ECO:0007669"/>
    <property type="project" value="UniProtKB-ARBA"/>
</dbReference>
<dbReference type="PROSITE" id="PS50263">
    <property type="entry name" value="CN_HYDROLASE"/>
    <property type="match status" value="1"/>
</dbReference>
<evidence type="ECO:0000313" key="7">
    <source>
        <dbReference type="Proteomes" id="UP001194746"/>
    </source>
</evidence>
<evidence type="ECO:0000313" key="6">
    <source>
        <dbReference type="EMBL" id="KAF9891210.1"/>
    </source>
</evidence>
<comment type="catalytic activity">
    <reaction evidence="3">
        <text>a nitrile + 2 H2O = a carboxylate + NH4(+)</text>
        <dbReference type="Rhea" id="RHEA:21724"/>
        <dbReference type="ChEBI" id="CHEBI:15377"/>
        <dbReference type="ChEBI" id="CHEBI:18379"/>
        <dbReference type="ChEBI" id="CHEBI:28938"/>
        <dbReference type="ChEBI" id="CHEBI:29067"/>
        <dbReference type="EC" id="3.5.5.1"/>
    </reaction>
</comment>
<proteinExistence type="inferred from homology"/>
<evidence type="ECO:0000259" key="5">
    <source>
        <dbReference type="PROSITE" id="PS50263"/>
    </source>
</evidence>
<dbReference type="Pfam" id="PF00795">
    <property type="entry name" value="CN_hydrolase"/>
    <property type="match status" value="1"/>
</dbReference>
<dbReference type="InterPro" id="IPR003010">
    <property type="entry name" value="C-N_Hydrolase"/>
</dbReference>
<comment type="similarity">
    <text evidence="1">Belongs to the carbon-nitrogen hydrolase superfamily. Nitrilase family.</text>
</comment>
<protein>
    <recommendedName>
        <fullName evidence="4">nitrilase</fullName>
        <ecNumber evidence="4">3.5.5.1</ecNumber>
    </recommendedName>
</protein>
<evidence type="ECO:0000256" key="4">
    <source>
        <dbReference type="ARBA" id="ARBA00039045"/>
    </source>
</evidence>
<dbReference type="EMBL" id="VCAU01000020">
    <property type="protein sequence ID" value="KAF9891210.1"/>
    <property type="molecule type" value="Genomic_DNA"/>
</dbReference>
<reference evidence="6" key="2">
    <citation type="submission" date="2020-02" db="EMBL/GenBank/DDBJ databases">
        <authorList>
            <person name="Gilchrist C.L.M."/>
            <person name="Chooi Y.-H."/>
        </authorList>
    </citation>
    <scope>NUCLEOTIDE SEQUENCE</scope>
    <source>
        <strain evidence="6">MST-FP2251</strain>
    </source>
</reference>
<dbReference type="PROSITE" id="PS00921">
    <property type="entry name" value="NITRIL_CHT_2"/>
    <property type="match status" value="1"/>
</dbReference>
<organism evidence="6 7">
    <name type="scientific">Aspergillus nanangensis</name>
    <dbReference type="NCBI Taxonomy" id="2582783"/>
    <lineage>
        <taxon>Eukaryota</taxon>
        <taxon>Fungi</taxon>
        <taxon>Dikarya</taxon>
        <taxon>Ascomycota</taxon>
        <taxon>Pezizomycotina</taxon>
        <taxon>Eurotiomycetes</taxon>
        <taxon>Eurotiomycetidae</taxon>
        <taxon>Eurotiales</taxon>
        <taxon>Aspergillaceae</taxon>
        <taxon>Aspergillus</taxon>
        <taxon>Aspergillus subgen. Circumdati</taxon>
    </lineage>
</organism>
<name>A0AAD4CR81_ASPNN</name>
<comment type="caution">
    <text evidence="6">The sequence shown here is derived from an EMBL/GenBank/DDBJ whole genome shotgun (WGS) entry which is preliminary data.</text>
</comment>
<dbReference type="InterPro" id="IPR000132">
    <property type="entry name" value="Nitrilase/CN_hydratase_CS"/>
</dbReference>
<dbReference type="Gene3D" id="3.60.110.10">
    <property type="entry name" value="Carbon-nitrogen hydrolase"/>
    <property type="match status" value="1"/>
</dbReference>
<dbReference type="CDD" id="cd07564">
    <property type="entry name" value="nitrilases_CHs"/>
    <property type="match status" value="1"/>
</dbReference>
<gene>
    <name evidence="6" type="ORF">FE257_004774</name>
</gene>
<evidence type="ECO:0000256" key="1">
    <source>
        <dbReference type="ARBA" id="ARBA00008129"/>
    </source>
</evidence>
<dbReference type="GO" id="GO:0000257">
    <property type="term" value="F:nitrilase activity"/>
    <property type="evidence" value="ECO:0007669"/>
    <property type="project" value="UniProtKB-EC"/>
</dbReference>
<evidence type="ECO:0000256" key="2">
    <source>
        <dbReference type="ARBA" id="ARBA00022801"/>
    </source>
</evidence>
<dbReference type="InterPro" id="IPR044149">
    <property type="entry name" value="Nitrilases_CHs"/>
</dbReference>
<dbReference type="PANTHER" id="PTHR46044">
    <property type="entry name" value="NITRILASE"/>
    <property type="match status" value="1"/>
</dbReference>
<keyword evidence="2" id="KW-0378">Hydrolase</keyword>
<reference evidence="6" key="1">
    <citation type="journal article" date="2019" name="Beilstein J. Org. Chem.">
        <title>Nanangenines: drimane sesquiterpenoids as the dominant metabolite cohort of a novel Australian fungus, Aspergillus nanangensis.</title>
        <authorList>
            <person name="Lacey H.J."/>
            <person name="Gilchrist C.L.M."/>
            <person name="Crombie A."/>
            <person name="Kalaitzis J.A."/>
            <person name="Vuong D."/>
            <person name="Rutledge P.J."/>
            <person name="Turner P."/>
            <person name="Pitt J.I."/>
            <person name="Lacey E."/>
            <person name="Chooi Y.H."/>
            <person name="Piggott A.M."/>
        </authorList>
    </citation>
    <scope>NUCLEOTIDE SEQUENCE</scope>
    <source>
        <strain evidence="6">MST-FP2251</strain>
    </source>
</reference>
<dbReference type="EC" id="3.5.5.1" evidence="4"/>
<sequence>MSPVVRVAAVQAEPEWLDLAASVSKTVHLMEQARQENADLIAFPECWIPGYPAWIWTRPVDFALATRYIQNSLTYNSPEMATLCAAAAKNKINVVLGFSENDHGSLYIAQCLITTDGELKIPRRKIKPTHMERTIFGDCSGNSLRNVTDTNIGRVGALSCWEHINPLLKYHTLHQREDIHVSGWPPTHEHPGGKNLWSISAEGTRNLSRTYAIESSAFVMHSTSVISQKGIDLMETASGVIMGTPGGGRTAIYGPDGRQLTEDMPETEEGIVYADVDQERILEAKCFADACGHYSRPDLLWLGVDTREKKHVERGD</sequence>
<accession>A0AAD4CR81</accession>
<dbReference type="PANTHER" id="PTHR46044:SF14">
    <property type="entry name" value="ARYLACETONITRILASE"/>
    <property type="match status" value="1"/>
</dbReference>
<dbReference type="InterPro" id="IPR036526">
    <property type="entry name" value="C-N_Hydrolase_sf"/>
</dbReference>
<evidence type="ECO:0000256" key="3">
    <source>
        <dbReference type="ARBA" id="ARBA00036406"/>
    </source>
</evidence>
<dbReference type="SUPFAM" id="SSF56317">
    <property type="entry name" value="Carbon-nitrogen hydrolase"/>
    <property type="match status" value="1"/>
</dbReference>
<dbReference type="FunFam" id="3.60.110.10:FF:000011">
    <property type="entry name" value="Cyanide hydratase"/>
    <property type="match status" value="1"/>
</dbReference>
<feature type="domain" description="CN hydrolase" evidence="5">
    <location>
        <begin position="5"/>
        <end position="278"/>
    </location>
</feature>
<dbReference type="Proteomes" id="UP001194746">
    <property type="component" value="Unassembled WGS sequence"/>
</dbReference>